<dbReference type="STRING" id="683150.G205_15355"/>
<evidence type="ECO:0000313" key="4">
    <source>
        <dbReference type="EMBL" id="TDL36812.1"/>
    </source>
</evidence>
<reference evidence="4 5" key="1">
    <citation type="submission" date="2019-03" db="EMBL/GenBank/DDBJ databases">
        <title>Genome Sequencing and Assembly of Various Microbes Isolated from Partially Reclaimed Soil and Acid Mine Drainage (AMD) Site.</title>
        <authorList>
            <person name="Steinbock B."/>
            <person name="Bechtold R."/>
            <person name="Sevigny J.L."/>
            <person name="Thomas D."/>
            <person name="Cuthill L.R."/>
            <person name="Aveiro Johannsen E.J."/>
            <person name="Thomas K."/>
            <person name="Ghosh A."/>
        </authorList>
    </citation>
    <scope>NUCLEOTIDE SEQUENCE [LARGE SCALE GENOMIC DNA]</scope>
    <source>
        <strain evidence="4 5">S-A1</strain>
    </source>
</reference>
<feature type="transmembrane region" description="Helical" evidence="2">
    <location>
        <begin position="166"/>
        <end position="189"/>
    </location>
</feature>
<keyword evidence="2" id="KW-0472">Membrane</keyword>
<proteinExistence type="predicted"/>
<dbReference type="Pfam" id="PF13828">
    <property type="entry name" value="DUF4190"/>
    <property type="match status" value="1"/>
</dbReference>
<dbReference type="OrthoDB" id="4794509at2"/>
<dbReference type="Proteomes" id="UP000294621">
    <property type="component" value="Unassembled WGS sequence"/>
</dbReference>
<keyword evidence="2" id="KW-0812">Transmembrane</keyword>
<comment type="caution">
    <text evidence="4">The sequence shown here is derived from an EMBL/GenBank/DDBJ whole genome shotgun (WGS) entry which is preliminary data.</text>
</comment>
<feature type="compositionally biased region" description="Polar residues" evidence="1">
    <location>
        <begin position="1"/>
        <end position="20"/>
    </location>
</feature>
<feature type="transmembrane region" description="Helical" evidence="2">
    <location>
        <begin position="121"/>
        <end position="145"/>
    </location>
</feature>
<organism evidence="4 5">
    <name type="scientific">Arthrobacter nitrophenolicus</name>
    <dbReference type="NCBI Taxonomy" id="683150"/>
    <lineage>
        <taxon>Bacteria</taxon>
        <taxon>Bacillati</taxon>
        <taxon>Actinomycetota</taxon>
        <taxon>Actinomycetes</taxon>
        <taxon>Micrococcales</taxon>
        <taxon>Micrococcaceae</taxon>
        <taxon>Arthrobacter</taxon>
    </lineage>
</organism>
<dbReference type="AlphaFoldDB" id="A0A4R5Y116"/>
<sequence length="197" mass="20320">MTDQPSQRPDSQWPDSSRNAASEPGVPPSGAETPSGYEPPRFVPPYGSDAPSTPYGSDVPSAPAYGQGPYAQGNQYGGQYGGSQYGGGQYAPGTAPYSQPAGSYGQPSYYGAPAEPKTLSIASMVCGIASVIMGWLLLPQIAAIVTGHMALKREPSGKGMSITGLVLGYLCLLGYGAFWLLLIIGLAYAGSSGSYTY</sequence>
<dbReference type="InterPro" id="IPR025241">
    <property type="entry name" value="DUF4190"/>
</dbReference>
<evidence type="ECO:0000256" key="2">
    <source>
        <dbReference type="SAM" id="Phobius"/>
    </source>
</evidence>
<feature type="region of interest" description="Disordered" evidence="1">
    <location>
        <begin position="1"/>
        <end position="70"/>
    </location>
</feature>
<evidence type="ECO:0000259" key="3">
    <source>
        <dbReference type="Pfam" id="PF13828"/>
    </source>
</evidence>
<name>A0A4R5Y116_9MICC</name>
<dbReference type="RefSeq" id="WP_133349649.1">
    <property type="nucleotide sequence ID" value="NZ_SMZQ01000006.1"/>
</dbReference>
<evidence type="ECO:0000313" key="5">
    <source>
        <dbReference type="Proteomes" id="UP000294621"/>
    </source>
</evidence>
<accession>A0A4R5Y116</accession>
<keyword evidence="2" id="KW-1133">Transmembrane helix</keyword>
<dbReference type="EMBL" id="SMZQ01000006">
    <property type="protein sequence ID" value="TDL36812.1"/>
    <property type="molecule type" value="Genomic_DNA"/>
</dbReference>
<gene>
    <name evidence="4" type="ORF">E2R57_12805</name>
</gene>
<evidence type="ECO:0000256" key="1">
    <source>
        <dbReference type="SAM" id="MobiDB-lite"/>
    </source>
</evidence>
<feature type="domain" description="DUF4190" evidence="3">
    <location>
        <begin position="119"/>
        <end position="176"/>
    </location>
</feature>
<protein>
    <submittedName>
        <fullName evidence="4">DUF4190 domain-containing protein</fullName>
    </submittedName>
</protein>